<feature type="compositionally biased region" description="Basic and acidic residues" evidence="2">
    <location>
        <begin position="296"/>
        <end position="310"/>
    </location>
</feature>
<evidence type="ECO:0000256" key="2">
    <source>
        <dbReference type="SAM" id="MobiDB-lite"/>
    </source>
</evidence>
<dbReference type="EMBL" id="JACTAM010002837">
    <property type="protein sequence ID" value="KAI2642459.1"/>
    <property type="molecule type" value="Genomic_DNA"/>
</dbReference>
<accession>A0ABQ8L0U3</accession>
<feature type="coiled-coil region" evidence="1">
    <location>
        <begin position="148"/>
        <end position="175"/>
    </location>
</feature>
<feature type="compositionally biased region" description="Basic and acidic residues" evidence="2">
    <location>
        <begin position="276"/>
        <end position="287"/>
    </location>
</feature>
<evidence type="ECO:0000256" key="1">
    <source>
        <dbReference type="SAM" id="Coils"/>
    </source>
</evidence>
<keyword evidence="1" id="KW-0175">Coiled coil</keyword>
<keyword evidence="4" id="KW-1185">Reference proteome</keyword>
<proteinExistence type="predicted"/>
<feature type="region of interest" description="Disordered" evidence="2">
    <location>
        <begin position="609"/>
        <end position="639"/>
    </location>
</feature>
<feature type="coiled-coil region" evidence="1">
    <location>
        <begin position="208"/>
        <end position="263"/>
    </location>
</feature>
<organism evidence="3 4">
    <name type="scientific">Labeo rohita</name>
    <name type="common">Indian major carp</name>
    <name type="synonym">Cyprinus rohita</name>
    <dbReference type="NCBI Taxonomy" id="84645"/>
    <lineage>
        <taxon>Eukaryota</taxon>
        <taxon>Metazoa</taxon>
        <taxon>Chordata</taxon>
        <taxon>Craniata</taxon>
        <taxon>Vertebrata</taxon>
        <taxon>Euteleostomi</taxon>
        <taxon>Actinopterygii</taxon>
        <taxon>Neopterygii</taxon>
        <taxon>Teleostei</taxon>
        <taxon>Ostariophysi</taxon>
        <taxon>Cypriniformes</taxon>
        <taxon>Cyprinidae</taxon>
        <taxon>Labeoninae</taxon>
        <taxon>Labeonini</taxon>
        <taxon>Labeo</taxon>
    </lineage>
</organism>
<name>A0ABQ8L0U3_LABRO</name>
<sequence>MSAEKAATRSDEVFTSLVCLDTLRPTHPSPHFTSGSQSLTQHLVVPPHIGFYTPQICVSPSSPQRANMPQTADPIAQGEDVNTWLRGMTESLTPKTCELLLFLIIILILRRLLTHDSSQNNNHEELVKITSSLSYAFTAQLHLSDKHITHLQEELTRAQSRIDKLEVKVQDQLKAPNEREQETMEQVKKLQAALGAAQCDQQQANAAQKDLVNRLQYAEQLLEKARKNIRDKNAEISALEDHLERYGTEIDNLTQHLDDANDELCMVRKELKQAYELKQEPRREKHPSASQLLSRTDSHVQELASNERSEGPQPKTSPAFATELFPVTERTDPIQADLQAAHGMTIKDLSKLSNNISKFNPNSKESHDIQAHLQDIDFHLEMRPHVTDRDRLYLLRATSSPEVRNFLDRQPSHTKSNYQLLREVLIKEFTDPESEYGLLTALETKQGRQETPQAYYNRLRQAYFGAHSKPDLEEDVNFKSLFLRNLHPGVSRHLGVMACPHSMTIQQLRDLTQKAYNKQKMASKKGNKTSTLLNSVTKDSSLALDDTQWHHNTRVLHQEHRERDPYFHDSYQPSRCEKPWDKPRFSEIPKERINWKPNWMYKANQTARPRTTGVGKQRQNPPQHHSNIHGAKYPQEQHSLLSEDMEQVMKELKEFLENQLDTND</sequence>
<dbReference type="SUPFAM" id="SSF57997">
    <property type="entry name" value="Tropomyosin"/>
    <property type="match status" value="1"/>
</dbReference>
<feature type="region of interest" description="Disordered" evidence="2">
    <location>
        <begin position="276"/>
        <end position="319"/>
    </location>
</feature>
<protein>
    <submittedName>
        <fullName evidence="3">Nucleoprotein TPR</fullName>
    </submittedName>
</protein>
<comment type="caution">
    <text evidence="3">The sequence shown here is derived from an EMBL/GenBank/DDBJ whole genome shotgun (WGS) entry which is preliminary data.</text>
</comment>
<dbReference type="Proteomes" id="UP000830375">
    <property type="component" value="Unassembled WGS sequence"/>
</dbReference>
<evidence type="ECO:0000313" key="3">
    <source>
        <dbReference type="EMBL" id="KAI2642459.1"/>
    </source>
</evidence>
<reference evidence="3 4" key="1">
    <citation type="submission" date="2022-01" db="EMBL/GenBank/DDBJ databases">
        <title>A high-quality chromosome-level genome assembly of rohu carp, Labeo rohita.</title>
        <authorList>
            <person name="Arick M.A. II"/>
            <person name="Hsu C.-Y."/>
            <person name="Magbanua Z."/>
            <person name="Pechanova O."/>
            <person name="Grover C."/>
            <person name="Miller E."/>
            <person name="Thrash A."/>
            <person name="Ezzel L."/>
            <person name="Alam S."/>
            <person name="Benzie J."/>
            <person name="Hamilton M."/>
            <person name="Karsi A."/>
            <person name="Lawrence M.L."/>
            <person name="Peterson D.G."/>
        </authorList>
    </citation>
    <scope>NUCLEOTIDE SEQUENCE [LARGE SCALE GENOMIC DNA]</scope>
    <source>
        <strain evidence="4">BAU-BD-2019</strain>
        <tissue evidence="3">Blood</tissue>
    </source>
</reference>
<gene>
    <name evidence="3" type="ORF">H4Q32_024152</name>
</gene>
<evidence type="ECO:0000313" key="4">
    <source>
        <dbReference type="Proteomes" id="UP000830375"/>
    </source>
</evidence>